<evidence type="ECO:0000256" key="2">
    <source>
        <dbReference type="ARBA" id="ARBA00022980"/>
    </source>
</evidence>
<keyword evidence="3" id="KW-0687">Ribonucleoprotein</keyword>
<sequence length="67" mass="7792">MLSPVPLPTKRRIYCVLRSPHVNKDSREHFETRTHQRLLDIKNLTSQTIDKLMQLDLPAGVDVEVKL</sequence>
<dbReference type="InterPro" id="IPR001848">
    <property type="entry name" value="Ribosomal_uS10"/>
</dbReference>
<dbReference type="InterPro" id="IPR036838">
    <property type="entry name" value="Ribosomal_uS10_dom_sf"/>
</dbReference>
<dbReference type="HAMAP" id="MF_00508">
    <property type="entry name" value="Ribosomal_uS10"/>
    <property type="match status" value="1"/>
</dbReference>
<evidence type="ECO:0000256" key="1">
    <source>
        <dbReference type="ARBA" id="ARBA00007102"/>
    </source>
</evidence>
<dbReference type="GO" id="GO:0003735">
    <property type="term" value="F:structural constituent of ribosome"/>
    <property type="evidence" value="ECO:0007669"/>
    <property type="project" value="InterPro"/>
</dbReference>
<evidence type="ECO:0000259" key="4">
    <source>
        <dbReference type="SMART" id="SM01403"/>
    </source>
</evidence>
<dbReference type="SMART" id="SM01403">
    <property type="entry name" value="Ribosomal_S10"/>
    <property type="match status" value="1"/>
</dbReference>
<dbReference type="NCBIfam" id="NF001861">
    <property type="entry name" value="PRK00596.1"/>
    <property type="match status" value="1"/>
</dbReference>
<accession>A0AAW1P2S7</accession>
<protein>
    <recommendedName>
        <fullName evidence="4">Small ribosomal subunit protein uS10 domain-containing protein</fullName>
    </recommendedName>
</protein>
<dbReference type="Gene3D" id="3.30.70.600">
    <property type="entry name" value="Ribosomal protein S10 domain"/>
    <property type="match status" value="1"/>
</dbReference>
<dbReference type="Pfam" id="PF00338">
    <property type="entry name" value="Ribosomal_S10"/>
    <property type="match status" value="1"/>
</dbReference>
<dbReference type="Proteomes" id="UP001489004">
    <property type="component" value="Unassembled WGS sequence"/>
</dbReference>
<dbReference type="InterPro" id="IPR027486">
    <property type="entry name" value="Ribosomal_uS10_dom"/>
</dbReference>
<dbReference type="GO" id="GO:0005840">
    <property type="term" value="C:ribosome"/>
    <property type="evidence" value="ECO:0007669"/>
    <property type="project" value="UniProtKB-KW"/>
</dbReference>
<feature type="domain" description="Small ribosomal subunit protein uS10" evidence="4">
    <location>
        <begin position="1"/>
        <end position="66"/>
    </location>
</feature>
<dbReference type="EMBL" id="JALJOR010000022">
    <property type="protein sequence ID" value="KAK9803287.1"/>
    <property type="molecule type" value="Genomic_DNA"/>
</dbReference>
<keyword evidence="6" id="KW-1185">Reference proteome</keyword>
<organism evidence="5 6">
    <name type="scientific">[Myrmecia] bisecta</name>
    <dbReference type="NCBI Taxonomy" id="41462"/>
    <lineage>
        <taxon>Eukaryota</taxon>
        <taxon>Viridiplantae</taxon>
        <taxon>Chlorophyta</taxon>
        <taxon>core chlorophytes</taxon>
        <taxon>Trebouxiophyceae</taxon>
        <taxon>Trebouxiales</taxon>
        <taxon>Trebouxiaceae</taxon>
        <taxon>Myrmecia</taxon>
    </lineage>
</organism>
<evidence type="ECO:0000256" key="3">
    <source>
        <dbReference type="ARBA" id="ARBA00023274"/>
    </source>
</evidence>
<dbReference type="GO" id="GO:1990904">
    <property type="term" value="C:ribonucleoprotein complex"/>
    <property type="evidence" value="ECO:0007669"/>
    <property type="project" value="UniProtKB-KW"/>
</dbReference>
<name>A0AAW1P2S7_9CHLO</name>
<keyword evidence="2" id="KW-0689">Ribosomal protein</keyword>
<comment type="caution">
    <text evidence="5">The sequence shown here is derived from an EMBL/GenBank/DDBJ whole genome shotgun (WGS) entry which is preliminary data.</text>
</comment>
<dbReference type="PANTHER" id="PTHR11700">
    <property type="entry name" value="30S RIBOSOMAL PROTEIN S10 FAMILY MEMBER"/>
    <property type="match status" value="1"/>
</dbReference>
<dbReference type="PRINTS" id="PR00971">
    <property type="entry name" value="RIBOSOMALS10"/>
</dbReference>
<dbReference type="GO" id="GO:0006412">
    <property type="term" value="P:translation"/>
    <property type="evidence" value="ECO:0007669"/>
    <property type="project" value="InterPro"/>
</dbReference>
<evidence type="ECO:0000313" key="5">
    <source>
        <dbReference type="EMBL" id="KAK9803287.1"/>
    </source>
</evidence>
<dbReference type="NCBIfam" id="TIGR01049">
    <property type="entry name" value="rpsJ_bact"/>
    <property type="match status" value="1"/>
</dbReference>
<reference evidence="5 6" key="1">
    <citation type="journal article" date="2024" name="Nat. Commun.">
        <title>Phylogenomics reveals the evolutionary origins of lichenization in chlorophyte algae.</title>
        <authorList>
            <person name="Puginier C."/>
            <person name="Libourel C."/>
            <person name="Otte J."/>
            <person name="Skaloud P."/>
            <person name="Haon M."/>
            <person name="Grisel S."/>
            <person name="Petersen M."/>
            <person name="Berrin J.G."/>
            <person name="Delaux P.M."/>
            <person name="Dal Grande F."/>
            <person name="Keller J."/>
        </authorList>
    </citation>
    <scope>NUCLEOTIDE SEQUENCE [LARGE SCALE GENOMIC DNA]</scope>
    <source>
        <strain evidence="5 6">SAG 2043</strain>
    </source>
</reference>
<comment type="similarity">
    <text evidence="1">Belongs to the universal ribosomal protein uS10 family.</text>
</comment>
<proteinExistence type="inferred from homology"/>
<gene>
    <name evidence="5" type="ORF">WJX72_008121</name>
</gene>
<dbReference type="SUPFAM" id="SSF54999">
    <property type="entry name" value="Ribosomal protein S10"/>
    <property type="match status" value="1"/>
</dbReference>
<dbReference type="AlphaFoldDB" id="A0AAW1P2S7"/>
<evidence type="ECO:0000313" key="6">
    <source>
        <dbReference type="Proteomes" id="UP001489004"/>
    </source>
</evidence>